<dbReference type="EMBL" id="JAGGNH010000002">
    <property type="protein sequence ID" value="KAJ0980250.1"/>
    <property type="molecule type" value="Genomic_DNA"/>
</dbReference>
<keyword evidence="2" id="KW-1185">Reference proteome</keyword>
<dbReference type="Proteomes" id="UP001085076">
    <property type="component" value="Miscellaneous, Linkage group lg02"/>
</dbReference>
<reference evidence="1" key="2">
    <citation type="journal article" date="2022" name="Hortic Res">
        <title>The genome of Dioscorea zingiberensis sheds light on the biosynthesis, origin and evolution of the medicinally important diosgenin saponins.</title>
        <authorList>
            <person name="Li Y."/>
            <person name="Tan C."/>
            <person name="Li Z."/>
            <person name="Guo J."/>
            <person name="Li S."/>
            <person name="Chen X."/>
            <person name="Wang C."/>
            <person name="Dai X."/>
            <person name="Yang H."/>
            <person name="Song W."/>
            <person name="Hou L."/>
            <person name="Xu J."/>
            <person name="Tong Z."/>
            <person name="Xu A."/>
            <person name="Yuan X."/>
            <person name="Wang W."/>
            <person name="Yang Q."/>
            <person name="Chen L."/>
            <person name="Sun Z."/>
            <person name="Wang K."/>
            <person name="Pan B."/>
            <person name="Chen J."/>
            <person name="Bao Y."/>
            <person name="Liu F."/>
            <person name="Qi X."/>
            <person name="Gang D.R."/>
            <person name="Wen J."/>
            <person name="Li J."/>
        </authorList>
    </citation>
    <scope>NUCLEOTIDE SEQUENCE</scope>
    <source>
        <strain evidence="1">Dzin_1.0</strain>
    </source>
</reference>
<name>A0A9D5HKR2_9LILI</name>
<evidence type="ECO:0000313" key="1">
    <source>
        <dbReference type="EMBL" id="KAJ0980250.1"/>
    </source>
</evidence>
<organism evidence="1 2">
    <name type="scientific">Dioscorea zingiberensis</name>
    <dbReference type="NCBI Taxonomy" id="325984"/>
    <lineage>
        <taxon>Eukaryota</taxon>
        <taxon>Viridiplantae</taxon>
        <taxon>Streptophyta</taxon>
        <taxon>Embryophyta</taxon>
        <taxon>Tracheophyta</taxon>
        <taxon>Spermatophyta</taxon>
        <taxon>Magnoliopsida</taxon>
        <taxon>Liliopsida</taxon>
        <taxon>Dioscoreales</taxon>
        <taxon>Dioscoreaceae</taxon>
        <taxon>Dioscorea</taxon>
    </lineage>
</organism>
<proteinExistence type="predicted"/>
<dbReference type="AlphaFoldDB" id="A0A9D5HKR2"/>
<evidence type="ECO:0000313" key="2">
    <source>
        <dbReference type="Proteomes" id="UP001085076"/>
    </source>
</evidence>
<comment type="caution">
    <text evidence="1">The sequence shown here is derived from an EMBL/GenBank/DDBJ whole genome shotgun (WGS) entry which is preliminary data.</text>
</comment>
<gene>
    <name evidence="1" type="ORF">J5N97_008505</name>
</gene>
<protein>
    <submittedName>
        <fullName evidence="1">Uncharacterized protein</fullName>
    </submittedName>
</protein>
<reference evidence="1" key="1">
    <citation type="submission" date="2021-03" db="EMBL/GenBank/DDBJ databases">
        <authorList>
            <person name="Li Z."/>
            <person name="Yang C."/>
        </authorList>
    </citation>
    <scope>NUCLEOTIDE SEQUENCE</scope>
    <source>
        <strain evidence="1">Dzin_1.0</strain>
        <tissue evidence="1">Leaf</tissue>
    </source>
</reference>
<accession>A0A9D5HKR2</accession>
<sequence length="82" mass="9520">MKVLQVPTPRKQRLQRITSCVSSDAEGHGAGGGEPEQLPDSDFWLCLKVRVILSFFRKWEQKAWRFYLQKLALEYILIDSPL</sequence>